<protein>
    <submittedName>
        <fullName evidence="2">Uncharacterized protein</fullName>
    </submittedName>
</protein>
<gene>
    <name evidence="2" type="ORF">CHRIB12_LOCUS11696</name>
</gene>
<evidence type="ECO:0000313" key="2">
    <source>
        <dbReference type="EMBL" id="CAB5368341.1"/>
    </source>
</evidence>
<feature type="compositionally biased region" description="Low complexity" evidence="1">
    <location>
        <begin position="113"/>
        <end position="137"/>
    </location>
</feature>
<comment type="caution">
    <text evidence="2">The sequence shown here is derived from an EMBL/GenBank/DDBJ whole genome shotgun (WGS) entry which is preliminary data.</text>
</comment>
<reference evidence="2" key="1">
    <citation type="submission" date="2020-05" db="EMBL/GenBank/DDBJ databases">
        <authorList>
            <person name="Rincon C."/>
            <person name="Sanders R I."/>
            <person name="Robbins C."/>
            <person name="Chaturvedi A."/>
        </authorList>
    </citation>
    <scope>NUCLEOTIDE SEQUENCE</scope>
    <source>
        <strain evidence="2">CHB12</strain>
    </source>
</reference>
<name>A0A915ZBC1_9GLOM</name>
<feature type="compositionally biased region" description="Basic residues" evidence="1">
    <location>
        <begin position="94"/>
        <end position="105"/>
    </location>
</feature>
<dbReference type="AlphaFoldDB" id="A0A915ZBC1"/>
<organism evidence="2 3">
    <name type="scientific">Rhizophagus irregularis</name>
    <dbReference type="NCBI Taxonomy" id="588596"/>
    <lineage>
        <taxon>Eukaryota</taxon>
        <taxon>Fungi</taxon>
        <taxon>Fungi incertae sedis</taxon>
        <taxon>Mucoromycota</taxon>
        <taxon>Glomeromycotina</taxon>
        <taxon>Glomeromycetes</taxon>
        <taxon>Glomerales</taxon>
        <taxon>Glomeraceae</taxon>
        <taxon>Rhizophagus</taxon>
    </lineage>
</organism>
<proteinExistence type="predicted"/>
<evidence type="ECO:0000256" key="1">
    <source>
        <dbReference type="SAM" id="MobiDB-lite"/>
    </source>
</evidence>
<dbReference type="EMBL" id="CAGKOT010000025">
    <property type="protein sequence ID" value="CAB5368341.1"/>
    <property type="molecule type" value="Genomic_DNA"/>
</dbReference>
<feature type="compositionally biased region" description="Low complexity" evidence="1">
    <location>
        <begin position="228"/>
        <end position="237"/>
    </location>
</feature>
<accession>A0A915ZBC1</accession>
<feature type="region of interest" description="Disordered" evidence="1">
    <location>
        <begin position="216"/>
        <end position="245"/>
    </location>
</feature>
<feature type="region of interest" description="Disordered" evidence="1">
    <location>
        <begin position="83"/>
        <end position="148"/>
    </location>
</feature>
<evidence type="ECO:0000313" key="3">
    <source>
        <dbReference type="Proteomes" id="UP000684084"/>
    </source>
</evidence>
<sequence length="245" mass="27326">MARTFEVQYLNFRNDLQNRAASRLSRGESVSRQQKGKVEEVIRDFKEANPTFPVSEADFILREWLALYCNSMVDQAKKKKIAEAKKHGLPPPPLKRKNVQPPKKHNSMDNNRTTTTESSQDSESTSRVTPPSSTSSTDAPLAITPQVNAPTATETMVFTFSTNESNAPVVTNISSTSEVNIPATTEFAVETPGILARHFIFSTNLLYSCIIQFAGKKGRGKRKKEVSQQKQTSTRQTRSSKKSKQ</sequence>
<dbReference type="OrthoDB" id="2432979at2759"/>
<dbReference type="Proteomes" id="UP000684084">
    <property type="component" value="Unassembled WGS sequence"/>
</dbReference>
<dbReference type="VEuPathDB" id="FungiDB:RhiirFUN_012006"/>